<proteinExistence type="predicted"/>
<evidence type="ECO:0000313" key="2">
    <source>
        <dbReference type="EMBL" id="GAH94247.1"/>
    </source>
</evidence>
<organism evidence="2">
    <name type="scientific">marine sediment metagenome</name>
    <dbReference type="NCBI Taxonomy" id="412755"/>
    <lineage>
        <taxon>unclassified sequences</taxon>
        <taxon>metagenomes</taxon>
        <taxon>ecological metagenomes</taxon>
    </lineage>
</organism>
<dbReference type="InterPro" id="IPR011128">
    <property type="entry name" value="G3P_DH_NAD-dep_N"/>
</dbReference>
<dbReference type="GO" id="GO:0016616">
    <property type="term" value="F:oxidoreductase activity, acting on the CH-OH group of donors, NAD or NADP as acceptor"/>
    <property type="evidence" value="ECO:0007669"/>
    <property type="project" value="InterPro"/>
</dbReference>
<dbReference type="Pfam" id="PF01210">
    <property type="entry name" value="NAD_Gly3P_dh_N"/>
    <property type="match status" value="1"/>
</dbReference>
<dbReference type="GO" id="GO:0046168">
    <property type="term" value="P:glycerol-3-phosphate catabolic process"/>
    <property type="evidence" value="ECO:0007669"/>
    <property type="project" value="InterPro"/>
</dbReference>
<evidence type="ECO:0000259" key="1">
    <source>
        <dbReference type="Pfam" id="PF01210"/>
    </source>
</evidence>
<dbReference type="Gene3D" id="3.40.50.720">
    <property type="entry name" value="NAD(P)-binding Rossmann-like Domain"/>
    <property type="match status" value="1"/>
</dbReference>
<dbReference type="GO" id="GO:0051287">
    <property type="term" value="F:NAD binding"/>
    <property type="evidence" value="ECO:0007669"/>
    <property type="project" value="InterPro"/>
</dbReference>
<gene>
    <name evidence="2" type="ORF">S03H2_70493</name>
</gene>
<comment type="caution">
    <text evidence="2">The sequence shown here is derived from an EMBL/GenBank/DDBJ whole genome shotgun (WGS) entry which is preliminary data.</text>
</comment>
<name>X1JJJ5_9ZZZZ</name>
<dbReference type="EMBL" id="BARU01046866">
    <property type="protein sequence ID" value="GAH94247.1"/>
    <property type="molecule type" value="Genomic_DNA"/>
</dbReference>
<protein>
    <recommendedName>
        <fullName evidence="1">Glycerol-3-phosphate dehydrogenase NAD-dependent N-terminal domain-containing protein</fullName>
    </recommendedName>
</protein>
<reference evidence="2" key="1">
    <citation type="journal article" date="2014" name="Front. Microbiol.">
        <title>High frequency of phylogenetically diverse reductive dehalogenase-homologous genes in deep subseafloor sedimentary metagenomes.</title>
        <authorList>
            <person name="Kawai M."/>
            <person name="Futagami T."/>
            <person name="Toyoda A."/>
            <person name="Takaki Y."/>
            <person name="Nishi S."/>
            <person name="Hori S."/>
            <person name="Arai W."/>
            <person name="Tsubouchi T."/>
            <person name="Morono Y."/>
            <person name="Uchiyama I."/>
            <person name="Ito T."/>
            <person name="Fujiyama A."/>
            <person name="Inagaki F."/>
            <person name="Takami H."/>
        </authorList>
    </citation>
    <scope>NUCLEOTIDE SEQUENCE</scope>
    <source>
        <strain evidence="2">Expedition CK06-06</strain>
    </source>
</reference>
<dbReference type="SUPFAM" id="SSF51735">
    <property type="entry name" value="NAD(P)-binding Rossmann-fold domains"/>
    <property type="match status" value="1"/>
</dbReference>
<sequence length="80" mass="8586">MGTALAMPLCQNGHEVNIWGTELDTEVIQVMLKTGKSIRLQVALPKHVIPFPASQLDAACKDRKIIVLAVAKSHPVGGTQ</sequence>
<feature type="domain" description="Glycerol-3-phosphate dehydrogenase NAD-dependent N-terminal" evidence="1">
    <location>
        <begin position="2"/>
        <end position="73"/>
    </location>
</feature>
<dbReference type="InterPro" id="IPR036291">
    <property type="entry name" value="NAD(P)-bd_dom_sf"/>
</dbReference>
<accession>X1JJJ5</accession>
<dbReference type="AlphaFoldDB" id="X1JJJ5"/>